<dbReference type="GO" id="GO:0005524">
    <property type="term" value="F:ATP binding"/>
    <property type="evidence" value="ECO:0007669"/>
    <property type="project" value="TreeGrafter"/>
</dbReference>
<gene>
    <name evidence="2" type="ORF">SARC_13119</name>
</gene>
<dbReference type="InterPro" id="IPR045028">
    <property type="entry name" value="DinG/Rad3-like"/>
</dbReference>
<dbReference type="Proteomes" id="UP000054560">
    <property type="component" value="Unassembled WGS sequence"/>
</dbReference>
<evidence type="ECO:0000256" key="1">
    <source>
        <dbReference type="SAM" id="MobiDB-lite"/>
    </source>
</evidence>
<dbReference type="EMBL" id="KQ244512">
    <property type="protein sequence ID" value="KNC74330.1"/>
    <property type="molecule type" value="Genomic_DNA"/>
</dbReference>
<proteinExistence type="predicted"/>
<reference evidence="2 3" key="1">
    <citation type="submission" date="2011-02" db="EMBL/GenBank/DDBJ databases">
        <title>The Genome Sequence of Sphaeroforma arctica JP610.</title>
        <authorList>
            <consortium name="The Broad Institute Genome Sequencing Platform"/>
            <person name="Russ C."/>
            <person name="Cuomo C."/>
            <person name="Young S.K."/>
            <person name="Zeng Q."/>
            <person name="Gargeya S."/>
            <person name="Alvarado L."/>
            <person name="Berlin A."/>
            <person name="Chapman S.B."/>
            <person name="Chen Z."/>
            <person name="Freedman E."/>
            <person name="Gellesch M."/>
            <person name="Goldberg J."/>
            <person name="Griggs A."/>
            <person name="Gujja S."/>
            <person name="Heilman E."/>
            <person name="Heiman D."/>
            <person name="Howarth C."/>
            <person name="Mehta T."/>
            <person name="Neiman D."/>
            <person name="Pearson M."/>
            <person name="Roberts A."/>
            <person name="Saif S."/>
            <person name="Shea T."/>
            <person name="Shenoy N."/>
            <person name="Sisk P."/>
            <person name="Stolte C."/>
            <person name="Sykes S."/>
            <person name="White J."/>
            <person name="Yandava C."/>
            <person name="Burger G."/>
            <person name="Gray M.W."/>
            <person name="Holland P.W.H."/>
            <person name="King N."/>
            <person name="Lang F.B.F."/>
            <person name="Roger A.J."/>
            <person name="Ruiz-Trillo I."/>
            <person name="Haas B."/>
            <person name="Nusbaum C."/>
            <person name="Birren B."/>
        </authorList>
    </citation>
    <scope>NUCLEOTIDE SEQUENCE [LARGE SCALE GENOMIC DNA]</scope>
    <source>
        <strain evidence="2 3">JP610</strain>
    </source>
</reference>
<evidence type="ECO:0000313" key="2">
    <source>
        <dbReference type="EMBL" id="KNC74330.1"/>
    </source>
</evidence>
<dbReference type="InterPro" id="IPR027417">
    <property type="entry name" value="P-loop_NTPase"/>
</dbReference>
<dbReference type="STRING" id="667725.A0A0L0FC44"/>
<evidence type="ECO:0000313" key="3">
    <source>
        <dbReference type="Proteomes" id="UP000054560"/>
    </source>
</evidence>
<dbReference type="GO" id="GO:0005634">
    <property type="term" value="C:nucleus"/>
    <property type="evidence" value="ECO:0007669"/>
    <property type="project" value="TreeGrafter"/>
</dbReference>
<feature type="compositionally biased region" description="Basic residues" evidence="1">
    <location>
        <begin position="1"/>
        <end position="17"/>
    </location>
</feature>
<dbReference type="GO" id="GO:0010569">
    <property type="term" value="P:regulation of double-strand break repair via homologous recombination"/>
    <property type="evidence" value="ECO:0007669"/>
    <property type="project" value="TreeGrafter"/>
</dbReference>
<dbReference type="AlphaFoldDB" id="A0A0L0FC44"/>
<dbReference type="GO" id="GO:0090657">
    <property type="term" value="P:telomeric loop disassembly"/>
    <property type="evidence" value="ECO:0007669"/>
    <property type="project" value="TreeGrafter"/>
</dbReference>
<keyword evidence="3" id="KW-1185">Reference proteome</keyword>
<protein>
    <submittedName>
        <fullName evidence="2">Uncharacterized protein</fullName>
    </submittedName>
</protein>
<dbReference type="RefSeq" id="XP_014148232.1">
    <property type="nucleotide sequence ID" value="XM_014292757.1"/>
</dbReference>
<sequence length="168" mass="18628">MDMGHQTKRTSAAKKKQTSWGDAVVAPTAQQTAPTQLKGWGLSYWCFSPRYAMNDLKRNGVRNVIITSGTLSPMREFASEMALSFGVQLTNSHVITSKQVWVGVMEKGPNRQALNSSFRNRTNEAYITDLGMAIVRISASVPDGVLVFFPSYATMTAFIEQWKKVSVD</sequence>
<dbReference type="Gene3D" id="3.40.50.300">
    <property type="entry name" value="P-loop containing nucleotide triphosphate hydrolases"/>
    <property type="match status" value="1"/>
</dbReference>
<dbReference type="eggNOG" id="KOG1132">
    <property type="taxonomic scope" value="Eukaryota"/>
</dbReference>
<feature type="region of interest" description="Disordered" evidence="1">
    <location>
        <begin position="1"/>
        <end position="20"/>
    </location>
</feature>
<dbReference type="OrthoDB" id="19182at2759"/>
<dbReference type="GO" id="GO:0070182">
    <property type="term" value="F:DNA polymerase binding"/>
    <property type="evidence" value="ECO:0007669"/>
    <property type="project" value="TreeGrafter"/>
</dbReference>
<dbReference type="PANTHER" id="PTHR11472:SF34">
    <property type="entry name" value="REGULATOR OF TELOMERE ELONGATION HELICASE 1"/>
    <property type="match status" value="1"/>
</dbReference>
<dbReference type="PANTHER" id="PTHR11472">
    <property type="entry name" value="DNA REPAIR DEAD HELICASE RAD3/XP-D SUBFAMILY MEMBER"/>
    <property type="match status" value="1"/>
</dbReference>
<accession>A0A0L0FC44</accession>
<dbReference type="GO" id="GO:0003678">
    <property type="term" value="F:DNA helicase activity"/>
    <property type="evidence" value="ECO:0007669"/>
    <property type="project" value="TreeGrafter"/>
</dbReference>
<organism evidence="2 3">
    <name type="scientific">Sphaeroforma arctica JP610</name>
    <dbReference type="NCBI Taxonomy" id="667725"/>
    <lineage>
        <taxon>Eukaryota</taxon>
        <taxon>Ichthyosporea</taxon>
        <taxon>Ichthyophonida</taxon>
        <taxon>Sphaeroforma</taxon>
    </lineage>
</organism>
<feature type="non-terminal residue" evidence="2">
    <location>
        <position position="168"/>
    </location>
</feature>
<dbReference type="GO" id="GO:0045910">
    <property type="term" value="P:negative regulation of DNA recombination"/>
    <property type="evidence" value="ECO:0007669"/>
    <property type="project" value="TreeGrafter"/>
</dbReference>
<dbReference type="GO" id="GO:1904430">
    <property type="term" value="P:negative regulation of t-circle formation"/>
    <property type="evidence" value="ECO:0007669"/>
    <property type="project" value="TreeGrafter"/>
</dbReference>
<dbReference type="GeneID" id="25913623"/>
<name>A0A0L0FC44_9EUKA</name>